<feature type="transmembrane region" description="Helical" evidence="9">
    <location>
        <begin position="312"/>
        <end position="330"/>
    </location>
</feature>
<dbReference type="InterPro" id="IPR048634">
    <property type="entry name" value="SecD_SecF_C"/>
</dbReference>
<evidence type="ECO:0000256" key="4">
    <source>
        <dbReference type="ARBA" id="ARBA00022692"/>
    </source>
</evidence>
<dbReference type="GO" id="GO:0043952">
    <property type="term" value="P:protein transport by the Sec complex"/>
    <property type="evidence" value="ECO:0007669"/>
    <property type="project" value="UniProtKB-UniRule"/>
</dbReference>
<feature type="transmembrane region" description="Helical" evidence="9">
    <location>
        <begin position="615"/>
        <end position="637"/>
    </location>
</feature>
<evidence type="ECO:0000256" key="11">
    <source>
        <dbReference type="SAM" id="MobiDB-lite"/>
    </source>
</evidence>
<evidence type="ECO:0000256" key="2">
    <source>
        <dbReference type="ARBA" id="ARBA00022448"/>
    </source>
</evidence>
<keyword evidence="2 9" id="KW-0813">Transport</keyword>
<reference evidence="15" key="1">
    <citation type="journal article" date="2020" name="Appl. Environ. Microbiol.">
        <title>Medium-Chain Fatty Acid Synthesis by 'Candidatus Weimeria bifida' gen. nov., sp. nov., and 'Candidatus Pseudoramibacter fermentans' sp. nov.</title>
        <authorList>
            <person name="Scarborough M.J."/>
            <person name="Myers K.S."/>
            <person name="Donohue T.J."/>
            <person name="Noguera D.R."/>
        </authorList>
    </citation>
    <scope>NUCLEOTIDE SEQUENCE</scope>
    <source>
        <strain evidence="15">LCO1.1</strain>
    </source>
</reference>
<feature type="transmembrane region" description="Helical" evidence="9">
    <location>
        <begin position="590"/>
        <end position="608"/>
    </location>
</feature>
<comment type="caution">
    <text evidence="9">Lacks conserved residue(s) required for the propagation of feature annotation.</text>
</comment>
<dbReference type="GO" id="GO:0005886">
    <property type="term" value="C:plasma membrane"/>
    <property type="evidence" value="ECO:0007669"/>
    <property type="project" value="UniProtKB-SubCell"/>
</dbReference>
<comment type="similarity">
    <text evidence="9">Belongs to the SecD/SecF family. SecD subfamily.</text>
</comment>
<feature type="domain" description="Protein translocase subunit SecDF P1" evidence="13">
    <location>
        <begin position="83"/>
        <end position="127"/>
    </location>
</feature>
<feature type="transmembrane region" description="Helical" evidence="9">
    <location>
        <begin position="336"/>
        <end position="360"/>
    </location>
</feature>
<evidence type="ECO:0000313" key="16">
    <source>
        <dbReference type="Proteomes" id="UP000460257"/>
    </source>
</evidence>
<dbReference type="Pfam" id="PF07549">
    <property type="entry name" value="Sec_GG"/>
    <property type="match status" value="2"/>
</dbReference>
<feature type="transmembrane region" description="Helical" evidence="9">
    <location>
        <begin position="702"/>
        <end position="720"/>
    </location>
</feature>
<evidence type="ECO:0000256" key="6">
    <source>
        <dbReference type="ARBA" id="ARBA00022989"/>
    </source>
</evidence>
<name>A0A6N7J115_9FIRM</name>
<evidence type="ECO:0000256" key="8">
    <source>
        <dbReference type="ARBA" id="ARBA00023136"/>
    </source>
</evidence>
<keyword evidence="8 9" id="KW-0472">Membrane</keyword>
<dbReference type="PANTHER" id="PTHR30081">
    <property type="entry name" value="PROTEIN-EXPORT MEMBRANE PROTEIN SEC"/>
    <property type="match status" value="1"/>
</dbReference>
<dbReference type="SUPFAM" id="SSF82866">
    <property type="entry name" value="Multidrug efflux transporter AcrB transmembrane domain"/>
    <property type="match status" value="2"/>
</dbReference>
<feature type="transmembrane region" description="Helical" evidence="9">
    <location>
        <begin position="381"/>
        <end position="403"/>
    </location>
</feature>
<dbReference type="EMBL" id="VOGC01000009">
    <property type="protein sequence ID" value="MQN02318.1"/>
    <property type="molecule type" value="Genomic_DNA"/>
</dbReference>
<feature type="domain" description="SecDF P1 head subdomain" evidence="14">
    <location>
        <begin position="161"/>
        <end position="263"/>
    </location>
</feature>
<comment type="similarity">
    <text evidence="10">Belongs to the SecD/SecF family. SecF subfamily.</text>
</comment>
<accession>A0A6N7J115</accession>
<dbReference type="InterPro" id="IPR022645">
    <property type="entry name" value="SecD/SecF_bac"/>
</dbReference>
<dbReference type="Proteomes" id="UP000460257">
    <property type="component" value="Unassembled WGS sequence"/>
</dbReference>
<dbReference type="InterPro" id="IPR022813">
    <property type="entry name" value="SecD/SecF_arch_bac"/>
</dbReference>
<feature type="transmembrane region" description="Helical" evidence="9">
    <location>
        <begin position="463"/>
        <end position="483"/>
    </location>
</feature>
<keyword evidence="5 9" id="KW-0653">Protein transport</keyword>
<feature type="transmembrane region" description="Helical" evidence="9">
    <location>
        <begin position="726"/>
        <end position="747"/>
    </location>
</feature>
<feature type="region of interest" description="Disordered" evidence="11">
    <location>
        <begin position="758"/>
        <end position="785"/>
    </location>
</feature>
<evidence type="ECO:0000256" key="5">
    <source>
        <dbReference type="ARBA" id="ARBA00022927"/>
    </source>
</evidence>
<keyword evidence="16" id="KW-1185">Reference proteome</keyword>
<keyword evidence="6 9" id="KW-1133">Transmembrane helix</keyword>
<dbReference type="PRINTS" id="PR01755">
    <property type="entry name" value="SECFTRNLCASE"/>
</dbReference>
<dbReference type="InterPro" id="IPR055344">
    <property type="entry name" value="SecD_SecF_C_bact"/>
</dbReference>
<dbReference type="InterPro" id="IPR005665">
    <property type="entry name" value="SecF_bac"/>
</dbReference>
<dbReference type="Pfam" id="PF21760">
    <property type="entry name" value="SecD_1st"/>
    <property type="match status" value="1"/>
</dbReference>
<dbReference type="NCBIfam" id="TIGR01129">
    <property type="entry name" value="secD"/>
    <property type="match status" value="1"/>
</dbReference>
<comment type="subunit">
    <text evidence="10">Forms a complex with SecD. Part of the essential Sec protein translocation apparatus which comprises SecA, SecYEG and auxiliary proteins SecDF. Other proteins may also be involved.</text>
</comment>
<dbReference type="Gene3D" id="1.20.1640.10">
    <property type="entry name" value="Multidrug efflux transporter AcrB transmembrane domain"/>
    <property type="match status" value="2"/>
</dbReference>
<feature type="domain" description="Protein export membrane protein SecD/SecF C-terminal" evidence="12">
    <location>
        <begin position="565"/>
        <end position="747"/>
    </location>
</feature>
<evidence type="ECO:0000259" key="14">
    <source>
        <dbReference type="Pfam" id="PF22599"/>
    </source>
</evidence>
<keyword evidence="7 9" id="KW-0811">Translocation</keyword>
<protein>
    <recommendedName>
        <fullName evidence="9 10">Multifunctional fusion protein</fullName>
    </recommendedName>
    <domain>
        <recommendedName>
            <fullName evidence="9">Protein translocase subunit SecD</fullName>
        </recommendedName>
    </domain>
    <domain>
        <recommendedName>
            <fullName evidence="10">Protein-export membrane protein SecF</fullName>
        </recommendedName>
    </domain>
</protein>
<dbReference type="InterPro" id="IPR005791">
    <property type="entry name" value="SecD"/>
</dbReference>
<evidence type="ECO:0000259" key="12">
    <source>
        <dbReference type="Pfam" id="PF02355"/>
    </source>
</evidence>
<dbReference type="Gene3D" id="3.30.70.3400">
    <property type="match status" value="1"/>
</dbReference>
<feature type="transmembrane region" description="Helical" evidence="9">
    <location>
        <begin position="287"/>
        <end position="305"/>
    </location>
</feature>
<comment type="subcellular location">
    <subcellularLocation>
        <location evidence="1 9">Cell membrane</location>
        <topology evidence="1 9">Multi-pass membrane protein</topology>
    </subcellularLocation>
</comment>
<comment type="subunit">
    <text evidence="9">Forms a complex with SecF. Part of the essential Sec protein translocation apparatus which comprises SecA, SecYEG and auxiliary proteins SecDF. Other proteins may also be involved.</text>
</comment>
<dbReference type="Gene3D" id="3.30.1360.200">
    <property type="match status" value="1"/>
</dbReference>
<proteinExistence type="inferred from homology"/>
<comment type="caution">
    <text evidence="15">The sequence shown here is derived from an EMBL/GenBank/DDBJ whole genome shotgun (WGS) entry which is preliminary data.</text>
</comment>
<sequence length="785" mass="85001">MKPKKGKSVAFFCVFLAVVVFLGWFSYTVIKDTFRQGKNSLKLGLDLAGGASITYQIQGKATKTQINDTIYKLQKRIENDLGNESNTTEANVYQVGSNRIAVEIPGVKDANAVLEQLGTPGDLYFIKHRTNSKENYVIDQTTGEYKLADGVTIKSLQKNGGIVLNGSEVKTAQAVYEQNQTSGGRDPVVSITLTSKGAKAFATATTEAAKNNNDTIGIYYDGKFVSVPKVNSAITDGNCVIEGMSGIEEAQDLASYIRIGGLDIKLKEVQSHIVGAQLGSDALKTSLIAAVLGFLCVVIFMIAAYKFPGAMASLALLLYAELILSILQVFDITLTISGIAGIILSIGMAVDANVIIFSRMKEEIAAGKTVRAAIDSGFRKALSAIIDGNITTLIVAVVLGVVGTGTIKGFAITLGLGTLLSMFTALFVTRSLVNTFYNFGAQNPKIYGKLWTFKKIPVIEKKAVFFAVSIIAIGSGIVGMIAYKATTGKALNYSLDFSGGTSTTVNFKKDYTIAQIDKDIVPVVKSVTKDSDIQRQKSNSGNQVIFKTRTLNLSERENLQSRLEKKFGVKESDIQTENISGTISGEMRRTAVIAVIISVILILIYIWFRFRDIRFATSAVLALAHDVLVTLGIYALFRLSVGSAFVACILTIIGYSINDTIVVFDRIRENFHNTSRRNPDTLKDIADTSITEVVTRSLSTSFTTALTIIMLLIVGVSAIREFAFPLLIGVISGTYSSIFVATPLWYVARVHIGKQQDDIKQGPNARRKKKKPVVRPNAENHGAIV</sequence>
<dbReference type="PANTHER" id="PTHR30081:SF1">
    <property type="entry name" value="PROTEIN TRANSLOCASE SUBUNIT SECD"/>
    <property type="match status" value="1"/>
</dbReference>
<dbReference type="HAMAP" id="MF_01463_B">
    <property type="entry name" value="SecD_B"/>
    <property type="match status" value="1"/>
</dbReference>
<keyword evidence="3 9" id="KW-1003">Cell membrane</keyword>
<feature type="domain" description="Protein export membrane protein SecD/SecF C-terminal" evidence="12">
    <location>
        <begin position="265"/>
        <end position="436"/>
    </location>
</feature>
<feature type="transmembrane region" description="Helical" evidence="9">
    <location>
        <begin position="9"/>
        <end position="30"/>
    </location>
</feature>
<dbReference type="InterPro" id="IPR022646">
    <property type="entry name" value="SecD/SecF_CS"/>
</dbReference>
<feature type="transmembrane region" description="Helical" evidence="9">
    <location>
        <begin position="409"/>
        <end position="428"/>
    </location>
</feature>
<dbReference type="GO" id="GO:0015450">
    <property type="term" value="F:protein-transporting ATPase activity"/>
    <property type="evidence" value="ECO:0007669"/>
    <property type="project" value="InterPro"/>
</dbReference>
<dbReference type="GO" id="GO:0006605">
    <property type="term" value="P:protein targeting"/>
    <property type="evidence" value="ECO:0007669"/>
    <property type="project" value="UniProtKB-UniRule"/>
</dbReference>
<evidence type="ECO:0000256" key="10">
    <source>
        <dbReference type="HAMAP-Rule" id="MF_01464"/>
    </source>
</evidence>
<dbReference type="NCBIfam" id="TIGR00966">
    <property type="entry name" value="transloc_SecF"/>
    <property type="match status" value="1"/>
</dbReference>
<dbReference type="Pfam" id="PF22599">
    <property type="entry name" value="SecDF_P1_head"/>
    <property type="match status" value="1"/>
</dbReference>
<dbReference type="InterPro" id="IPR048631">
    <property type="entry name" value="SecD_1st"/>
</dbReference>
<dbReference type="InterPro" id="IPR054384">
    <property type="entry name" value="SecDF_P1_head"/>
</dbReference>
<evidence type="ECO:0000256" key="9">
    <source>
        <dbReference type="HAMAP-Rule" id="MF_01463"/>
    </source>
</evidence>
<dbReference type="AlphaFoldDB" id="A0A6N7J115"/>
<dbReference type="GO" id="GO:0065002">
    <property type="term" value="P:intracellular protein transmembrane transport"/>
    <property type="evidence" value="ECO:0007669"/>
    <property type="project" value="UniProtKB-UniRule"/>
</dbReference>
<organism evidence="15 16">
    <name type="scientific">Candidatus Weimeria bifida</name>
    <dbReference type="NCBI Taxonomy" id="2599074"/>
    <lineage>
        <taxon>Bacteria</taxon>
        <taxon>Bacillati</taxon>
        <taxon>Bacillota</taxon>
        <taxon>Clostridia</taxon>
        <taxon>Lachnospirales</taxon>
        <taxon>Lachnospiraceae</taxon>
        <taxon>Candidatus Weimeria</taxon>
    </lineage>
</organism>
<evidence type="ECO:0000256" key="1">
    <source>
        <dbReference type="ARBA" id="ARBA00004651"/>
    </source>
</evidence>
<dbReference type="Pfam" id="PF02355">
    <property type="entry name" value="SecD_SecF_C"/>
    <property type="match status" value="2"/>
</dbReference>
<gene>
    <name evidence="9 15" type="primary">secD</name>
    <name evidence="10" type="synonym">secF</name>
    <name evidence="15" type="ORF">FRC54_10605</name>
</gene>
<dbReference type="FunFam" id="1.20.1640.10:FF:000004">
    <property type="entry name" value="Protein translocase subunit SecD"/>
    <property type="match status" value="1"/>
</dbReference>
<dbReference type="HAMAP" id="MF_01464_B">
    <property type="entry name" value="SecF_B"/>
    <property type="match status" value="1"/>
</dbReference>
<evidence type="ECO:0000256" key="3">
    <source>
        <dbReference type="ARBA" id="ARBA00022475"/>
    </source>
</evidence>
<dbReference type="NCBIfam" id="TIGR00916">
    <property type="entry name" value="2A0604s01"/>
    <property type="match status" value="2"/>
</dbReference>
<feature type="transmembrane region" description="Helical" evidence="9">
    <location>
        <begin position="643"/>
        <end position="664"/>
    </location>
</feature>
<comment type="function">
    <text evidence="9">Part of the Sec protein translocase complex. Interacts with the SecYEG preprotein conducting channel. SecDF uses the proton motive force (PMF) to complete protein translocation after the ATP-dependent function of SecA.</text>
</comment>
<evidence type="ECO:0000313" key="15">
    <source>
        <dbReference type="EMBL" id="MQN02318.1"/>
    </source>
</evidence>
<keyword evidence="4 9" id="KW-0812">Transmembrane</keyword>
<evidence type="ECO:0000256" key="7">
    <source>
        <dbReference type="ARBA" id="ARBA00023010"/>
    </source>
</evidence>
<evidence type="ECO:0000259" key="13">
    <source>
        <dbReference type="Pfam" id="PF21760"/>
    </source>
</evidence>